<dbReference type="GO" id="GO:0006515">
    <property type="term" value="P:protein quality control for misfolded or incompletely synthesized proteins"/>
    <property type="evidence" value="ECO:0007669"/>
    <property type="project" value="TreeGrafter"/>
</dbReference>
<comment type="similarity">
    <text evidence="1 6">Belongs to the peptidase S14 family.</text>
</comment>
<dbReference type="AlphaFoldDB" id="A0A5P8M544"/>
<keyword evidence="4" id="KW-0378">Hydrolase</keyword>
<keyword evidence="3 7" id="KW-0645">Protease</keyword>
<dbReference type="CDD" id="cd07016">
    <property type="entry name" value="S14_ClpP_1"/>
    <property type="match status" value="1"/>
</dbReference>
<evidence type="ECO:0000256" key="1">
    <source>
        <dbReference type="ARBA" id="ARBA00007039"/>
    </source>
</evidence>
<dbReference type="PANTHER" id="PTHR10381:SF70">
    <property type="entry name" value="ATP-DEPENDENT CLP PROTEASE PROTEOLYTIC SUBUNIT"/>
    <property type="match status" value="1"/>
</dbReference>
<evidence type="ECO:0000256" key="5">
    <source>
        <dbReference type="ARBA" id="ARBA00022825"/>
    </source>
</evidence>
<sequence>MIPVAIKGVITSDDDAEVYQWLGYSTVTPTDVSKALDAAGGQDVTLQINSPGGDVFAGSEMATAIKSYSGNITADIVGLAASAASIVALAADNVQMAPTAQLMIHRAATSADGNVDALNSASQSLDSIDQSLVDVYTAKTGMSASDVYDLMVKETWLNAKQAVDKGFADGIMFDKAPAVTNSTLALTSDVVERIKTLMAKTKENKTEPTLSQPKADDTKAIDPKLALLLGLNGKDDQLDAQH</sequence>
<accession>A0A5P8M544</accession>
<dbReference type="RefSeq" id="WP_152260621.1">
    <property type="nucleotide sequence ID" value="NZ_CP045143.1"/>
</dbReference>
<dbReference type="PRINTS" id="PR00127">
    <property type="entry name" value="CLPPROTEASEP"/>
</dbReference>
<dbReference type="GO" id="GO:0051117">
    <property type="term" value="F:ATPase binding"/>
    <property type="evidence" value="ECO:0007669"/>
    <property type="project" value="TreeGrafter"/>
</dbReference>
<organism evidence="7 8">
    <name type="scientific">Schleiferilactobacillus harbinensis</name>
    <dbReference type="NCBI Taxonomy" id="304207"/>
    <lineage>
        <taxon>Bacteria</taxon>
        <taxon>Bacillati</taxon>
        <taxon>Bacillota</taxon>
        <taxon>Bacilli</taxon>
        <taxon>Lactobacillales</taxon>
        <taxon>Lactobacillaceae</taxon>
        <taxon>Schleiferilactobacillus</taxon>
    </lineage>
</organism>
<dbReference type="EMBL" id="CP045143">
    <property type="protein sequence ID" value="QFR23221.1"/>
    <property type="molecule type" value="Genomic_DNA"/>
</dbReference>
<dbReference type="Pfam" id="PF00574">
    <property type="entry name" value="CLP_protease"/>
    <property type="match status" value="1"/>
</dbReference>
<protein>
    <recommendedName>
        <fullName evidence="6">ATP-dependent Clp protease proteolytic subunit</fullName>
    </recommendedName>
</protein>
<proteinExistence type="inferred from homology"/>
<dbReference type="InterPro" id="IPR001907">
    <property type="entry name" value="ClpP"/>
</dbReference>
<evidence type="ECO:0000256" key="4">
    <source>
        <dbReference type="ARBA" id="ARBA00022801"/>
    </source>
</evidence>
<dbReference type="InterPro" id="IPR029045">
    <property type="entry name" value="ClpP/crotonase-like_dom_sf"/>
</dbReference>
<keyword evidence="2" id="KW-0963">Cytoplasm</keyword>
<dbReference type="Gene3D" id="3.90.226.10">
    <property type="entry name" value="2-enoyl-CoA Hydratase, Chain A, domain 1"/>
    <property type="match status" value="1"/>
</dbReference>
<dbReference type="InterPro" id="IPR023562">
    <property type="entry name" value="ClpP/TepA"/>
</dbReference>
<dbReference type="KEGG" id="lhb:D1010_07310"/>
<name>A0A5P8M544_9LACO</name>
<dbReference type="GO" id="GO:0009368">
    <property type="term" value="C:endopeptidase Clp complex"/>
    <property type="evidence" value="ECO:0007669"/>
    <property type="project" value="TreeGrafter"/>
</dbReference>
<dbReference type="NCBIfam" id="NF045542">
    <property type="entry name" value="Clp_rel_HeadMat"/>
    <property type="match status" value="1"/>
</dbReference>
<evidence type="ECO:0000256" key="6">
    <source>
        <dbReference type="RuleBase" id="RU003567"/>
    </source>
</evidence>
<dbReference type="GO" id="GO:0004176">
    <property type="term" value="F:ATP-dependent peptidase activity"/>
    <property type="evidence" value="ECO:0007669"/>
    <property type="project" value="InterPro"/>
</dbReference>
<dbReference type="GO" id="GO:0004252">
    <property type="term" value="F:serine-type endopeptidase activity"/>
    <property type="evidence" value="ECO:0007669"/>
    <property type="project" value="InterPro"/>
</dbReference>
<dbReference type="PANTHER" id="PTHR10381">
    <property type="entry name" value="ATP-DEPENDENT CLP PROTEASE PROTEOLYTIC SUBUNIT"/>
    <property type="match status" value="1"/>
</dbReference>
<reference evidence="7 8" key="1">
    <citation type="submission" date="2019-10" db="EMBL/GenBank/DDBJ databases">
        <title>The completed genome of Lactobacillus harbinensis M1.</title>
        <authorList>
            <person name="Zheng Y."/>
        </authorList>
    </citation>
    <scope>NUCLEOTIDE SEQUENCE [LARGE SCALE GENOMIC DNA]</scope>
    <source>
        <strain evidence="7 8">M1</strain>
    </source>
</reference>
<evidence type="ECO:0000313" key="8">
    <source>
        <dbReference type="Proteomes" id="UP000326779"/>
    </source>
</evidence>
<gene>
    <name evidence="7" type="ORF">D1010_07310</name>
</gene>
<evidence type="ECO:0000313" key="7">
    <source>
        <dbReference type="EMBL" id="QFR23221.1"/>
    </source>
</evidence>
<dbReference type="SUPFAM" id="SSF52096">
    <property type="entry name" value="ClpP/crotonase"/>
    <property type="match status" value="1"/>
</dbReference>
<evidence type="ECO:0000256" key="2">
    <source>
        <dbReference type="ARBA" id="ARBA00022490"/>
    </source>
</evidence>
<dbReference type="Proteomes" id="UP000326779">
    <property type="component" value="Chromosome"/>
</dbReference>
<evidence type="ECO:0000256" key="3">
    <source>
        <dbReference type="ARBA" id="ARBA00022670"/>
    </source>
</evidence>
<keyword evidence="5" id="KW-0720">Serine protease</keyword>